<dbReference type="Pfam" id="PF06037">
    <property type="entry name" value="DUF922"/>
    <property type="match status" value="1"/>
</dbReference>
<organism evidence="1 2">
    <name type="scientific">Arenibacter antarcticus</name>
    <dbReference type="NCBI Taxonomy" id="2040469"/>
    <lineage>
        <taxon>Bacteria</taxon>
        <taxon>Pseudomonadati</taxon>
        <taxon>Bacteroidota</taxon>
        <taxon>Flavobacteriia</taxon>
        <taxon>Flavobacteriales</taxon>
        <taxon>Flavobacteriaceae</taxon>
        <taxon>Arenibacter</taxon>
    </lineage>
</organism>
<dbReference type="EMBL" id="JBHUOK010000033">
    <property type="protein sequence ID" value="MFD2791366.1"/>
    <property type="molecule type" value="Genomic_DNA"/>
</dbReference>
<gene>
    <name evidence="1" type="ORF">ACFS1K_16460</name>
</gene>
<evidence type="ECO:0000313" key="1">
    <source>
        <dbReference type="EMBL" id="MFD2791366.1"/>
    </source>
</evidence>
<sequence length="176" mass="20385">MGTLNLWLVLALFLVVEIGFGQQEGGVLWQQGNRLKWSDFKGKPSLTSNAAAVTASGITYSFSSLNKNGKIEVDFKVDAHFYPENSWVRSTTPNTAILNHEQLHFDITEIYTRKLRREFAKATFTKNTKSEVRGIYRQILKELSNYQNRYDKETNFSRNQEKQMEWNKRIKLALGQ</sequence>
<reference evidence="2" key="1">
    <citation type="journal article" date="2019" name="Int. J. Syst. Evol. Microbiol.">
        <title>The Global Catalogue of Microorganisms (GCM) 10K type strain sequencing project: providing services to taxonomists for standard genome sequencing and annotation.</title>
        <authorList>
            <consortium name="The Broad Institute Genomics Platform"/>
            <consortium name="The Broad Institute Genome Sequencing Center for Infectious Disease"/>
            <person name="Wu L."/>
            <person name="Ma J."/>
        </authorList>
    </citation>
    <scope>NUCLEOTIDE SEQUENCE [LARGE SCALE GENOMIC DNA]</scope>
    <source>
        <strain evidence="2">KCTC 52924</strain>
    </source>
</reference>
<dbReference type="InterPro" id="IPR010321">
    <property type="entry name" value="DUF922"/>
</dbReference>
<proteinExistence type="predicted"/>
<protein>
    <submittedName>
        <fullName evidence="1">DUF922 domain-containing protein</fullName>
    </submittedName>
</protein>
<accession>A0ABW5VN31</accession>
<name>A0ABW5VN31_9FLAO</name>
<dbReference type="RefSeq" id="WP_251808425.1">
    <property type="nucleotide sequence ID" value="NZ_CP166679.1"/>
</dbReference>
<evidence type="ECO:0000313" key="2">
    <source>
        <dbReference type="Proteomes" id="UP001597532"/>
    </source>
</evidence>
<comment type="caution">
    <text evidence="1">The sequence shown here is derived from an EMBL/GenBank/DDBJ whole genome shotgun (WGS) entry which is preliminary data.</text>
</comment>
<dbReference type="Proteomes" id="UP001597532">
    <property type="component" value="Unassembled WGS sequence"/>
</dbReference>
<keyword evidence="2" id="KW-1185">Reference proteome</keyword>